<dbReference type="PANTHER" id="PTHR31221">
    <property type="entry name" value="WRKY TRANSCRIPTION FACTOR PROTEIN 1-RELATED"/>
    <property type="match status" value="1"/>
</dbReference>
<accession>A0A4S4EZB8</accession>
<dbReference type="PROSITE" id="PS50811">
    <property type="entry name" value="WRKY"/>
    <property type="match status" value="2"/>
</dbReference>
<evidence type="ECO:0000256" key="3">
    <source>
        <dbReference type="ARBA" id="ARBA00023015"/>
    </source>
</evidence>
<dbReference type="SUPFAM" id="SSF118290">
    <property type="entry name" value="WRKY DNA-binding domain"/>
    <property type="match status" value="2"/>
</dbReference>
<name>A0A4S4EZB8_CAMSN</name>
<keyword evidence="4" id="KW-0238">DNA-binding</keyword>
<gene>
    <name evidence="9" type="ORF">TEA_002238</name>
</gene>
<dbReference type="InterPro" id="IPR036576">
    <property type="entry name" value="WRKY_dom_sf"/>
</dbReference>
<feature type="domain" description="WRKY" evidence="8">
    <location>
        <begin position="329"/>
        <end position="393"/>
    </location>
</feature>
<feature type="compositionally biased region" description="Basic and acidic residues" evidence="7">
    <location>
        <begin position="329"/>
        <end position="339"/>
    </location>
</feature>
<feature type="compositionally biased region" description="Polar residues" evidence="7">
    <location>
        <begin position="303"/>
        <end position="315"/>
    </location>
</feature>
<dbReference type="InterPro" id="IPR044810">
    <property type="entry name" value="WRKY_plant"/>
</dbReference>
<dbReference type="AlphaFoldDB" id="A0A4S4EZB8"/>
<reference evidence="9 10" key="1">
    <citation type="journal article" date="2018" name="Proc. Natl. Acad. Sci. U.S.A.">
        <title>Draft genome sequence of Camellia sinensis var. sinensis provides insights into the evolution of the tea genome and tea quality.</title>
        <authorList>
            <person name="Wei C."/>
            <person name="Yang H."/>
            <person name="Wang S."/>
            <person name="Zhao J."/>
            <person name="Liu C."/>
            <person name="Gao L."/>
            <person name="Xia E."/>
            <person name="Lu Y."/>
            <person name="Tai Y."/>
            <person name="She G."/>
            <person name="Sun J."/>
            <person name="Cao H."/>
            <person name="Tong W."/>
            <person name="Gao Q."/>
            <person name="Li Y."/>
            <person name="Deng W."/>
            <person name="Jiang X."/>
            <person name="Wang W."/>
            <person name="Chen Q."/>
            <person name="Zhang S."/>
            <person name="Li H."/>
            <person name="Wu J."/>
            <person name="Wang P."/>
            <person name="Li P."/>
            <person name="Shi C."/>
            <person name="Zheng F."/>
            <person name="Jian J."/>
            <person name="Huang B."/>
            <person name="Shan D."/>
            <person name="Shi M."/>
            <person name="Fang C."/>
            <person name="Yue Y."/>
            <person name="Li F."/>
            <person name="Li D."/>
            <person name="Wei S."/>
            <person name="Han B."/>
            <person name="Jiang C."/>
            <person name="Yin Y."/>
            <person name="Xia T."/>
            <person name="Zhang Z."/>
            <person name="Bennetzen J.L."/>
            <person name="Zhao S."/>
            <person name="Wan X."/>
        </authorList>
    </citation>
    <scope>NUCLEOTIDE SEQUENCE [LARGE SCALE GENOMIC DNA]</scope>
    <source>
        <strain evidence="10">cv. Shuchazao</strain>
        <tissue evidence="9">Leaf</tissue>
    </source>
</reference>
<dbReference type="GO" id="GO:0005634">
    <property type="term" value="C:nucleus"/>
    <property type="evidence" value="ECO:0007669"/>
    <property type="project" value="UniProtKB-SubCell"/>
</dbReference>
<proteinExistence type="predicted"/>
<evidence type="ECO:0000259" key="8">
    <source>
        <dbReference type="PROSITE" id="PS50811"/>
    </source>
</evidence>
<keyword evidence="6" id="KW-0539">Nucleus</keyword>
<dbReference type="STRING" id="542762.A0A4S4EZB8"/>
<feature type="domain" description="WRKY" evidence="8">
    <location>
        <begin position="498"/>
        <end position="563"/>
    </location>
</feature>
<evidence type="ECO:0000256" key="4">
    <source>
        <dbReference type="ARBA" id="ARBA00023125"/>
    </source>
</evidence>
<feature type="region of interest" description="Disordered" evidence="7">
    <location>
        <begin position="383"/>
        <end position="483"/>
    </location>
</feature>
<dbReference type="Proteomes" id="UP000306102">
    <property type="component" value="Unassembled WGS sequence"/>
</dbReference>
<feature type="region of interest" description="Disordered" evidence="7">
    <location>
        <begin position="34"/>
        <end position="56"/>
    </location>
</feature>
<feature type="compositionally biased region" description="Low complexity" evidence="7">
    <location>
        <begin position="316"/>
        <end position="328"/>
    </location>
</feature>
<comment type="caution">
    <text evidence="9">The sequence shown here is derived from an EMBL/GenBank/DDBJ whole genome shotgun (WGS) entry which is preliminary data.</text>
</comment>
<evidence type="ECO:0000256" key="5">
    <source>
        <dbReference type="ARBA" id="ARBA00023163"/>
    </source>
</evidence>
<dbReference type="Gene3D" id="2.20.25.80">
    <property type="entry name" value="WRKY domain"/>
    <property type="match status" value="2"/>
</dbReference>
<feature type="compositionally biased region" description="Low complexity" evidence="7">
    <location>
        <begin position="258"/>
        <end position="273"/>
    </location>
</feature>
<feature type="compositionally biased region" description="Basic and acidic residues" evidence="7">
    <location>
        <begin position="39"/>
        <end position="56"/>
    </location>
</feature>
<evidence type="ECO:0000256" key="2">
    <source>
        <dbReference type="ARBA" id="ARBA00022737"/>
    </source>
</evidence>
<organism evidence="9 10">
    <name type="scientific">Camellia sinensis var. sinensis</name>
    <name type="common">China tea</name>
    <dbReference type="NCBI Taxonomy" id="542762"/>
    <lineage>
        <taxon>Eukaryota</taxon>
        <taxon>Viridiplantae</taxon>
        <taxon>Streptophyta</taxon>
        <taxon>Embryophyta</taxon>
        <taxon>Tracheophyta</taxon>
        <taxon>Spermatophyta</taxon>
        <taxon>Magnoliopsida</taxon>
        <taxon>eudicotyledons</taxon>
        <taxon>Gunneridae</taxon>
        <taxon>Pentapetalae</taxon>
        <taxon>asterids</taxon>
        <taxon>Ericales</taxon>
        <taxon>Theaceae</taxon>
        <taxon>Camellia</taxon>
    </lineage>
</organism>
<sequence length="671" mass="74773">MNFDQSHYETNMFIQFSNPTPMVKHLFTFSEPPLFPHKTSREREREREGEGEREREREREILVQYLLHFHFSLSLPTPPPAPYILPLNPISLFFEMASSSGSLDTSANSYPKLPPITPTSNFSFSNPFMSSTATVNRGLSDRIADRNGSGVPKFKSIPPPSLPISPPAFSPSSYFAIPPGLSLAELLDSPVLLSTSNKTGERASSLLISSALVSACILPSPTTGTFPAQGFNWKSNSNNHQQSIKQEQKNYYDFSFQTQTRPPTSSTTSFQSQIPAENQSWAFPEPATKSEIASMQSFSPEISTIQSNSQTNPGFQSEYNQYNQSSSVREQRRSEDGYNWRKYGQKQVKGSENPRSYYKCTFPNCPTKKKVERSIEGQITEIVYKGSHNHPKPQSTRRSSSSASSQVIQHYNPEIPDQSYASHGSGQLDSVATPENSSISIGDDEIDRSSQRSRSGGDEIDEDERDPKRWKIGAESEGISAPGNRTVREPRVVVQTTSDIDILDDGYRWRKYGQKVVKGNPNPRSYYKCTFPGCPVRKHVERASNDLRAVITTYEGKHNHDVPAARGSGGHSANRPLPNTTTNNATAAIRPSAMSHHYSSTNPIRNSRLQASEGQAPFTLEMLQSPGSFGFPGFGNSLGSYMNQPQLGDNLFSSRTKEEPRDDMFFESLQY</sequence>
<keyword evidence="3" id="KW-0805">Transcription regulation</keyword>
<dbReference type="Pfam" id="PF03106">
    <property type="entry name" value="WRKY"/>
    <property type="match status" value="2"/>
</dbReference>
<dbReference type="SMART" id="SM00774">
    <property type="entry name" value="WRKY"/>
    <property type="match status" value="2"/>
</dbReference>
<dbReference type="EMBL" id="SDRB02000847">
    <property type="protein sequence ID" value="THG22470.1"/>
    <property type="molecule type" value="Genomic_DNA"/>
</dbReference>
<feature type="compositionally biased region" description="Low complexity" evidence="7">
    <location>
        <begin position="396"/>
        <end position="405"/>
    </location>
</feature>
<evidence type="ECO:0000256" key="1">
    <source>
        <dbReference type="ARBA" id="ARBA00004123"/>
    </source>
</evidence>
<feature type="compositionally biased region" description="Basic and acidic residues" evidence="7">
    <location>
        <begin position="465"/>
        <end position="474"/>
    </location>
</feature>
<evidence type="ECO:0000256" key="7">
    <source>
        <dbReference type="SAM" id="MobiDB-lite"/>
    </source>
</evidence>
<protein>
    <recommendedName>
        <fullName evidence="8">WRKY domain-containing protein</fullName>
    </recommendedName>
</protein>
<dbReference type="PANTHER" id="PTHR31221:SF1">
    <property type="entry name" value="WRKY TRANSCRIPTION FACTOR 33-RELATED"/>
    <property type="match status" value="1"/>
</dbReference>
<keyword evidence="5" id="KW-0804">Transcription</keyword>
<dbReference type="InterPro" id="IPR003657">
    <property type="entry name" value="WRKY_dom"/>
</dbReference>
<evidence type="ECO:0000256" key="6">
    <source>
        <dbReference type="ARBA" id="ARBA00023242"/>
    </source>
</evidence>
<evidence type="ECO:0000313" key="9">
    <source>
        <dbReference type="EMBL" id="THG22470.1"/>
    </source>
</evidence>
<feature type="region of interest" description="Disordered" evidence="7">
    <location>
        <begin position="303"/>
        <end position="363"/>
    </location>
</feature>
<dbReference type="FunFam" id="2.20.25.80:FF:000001">
    <property type="entry name" value="WRKY transcription factor 33"/>
    <property type="match status" value="1"/>
</dbReference>
<feature type="region of interest" description="Disordered" evidence="7">
    <location>
        <begin position="559"/>
        <end position="580"/>
    </location>
</feature>
<comment type="subcellular location">
    <subcellularLocation>
        <location evidence="1">Nucleus</location>
    </subcellularLocation>
</comment>
<dbReference type="GO" id="GO:0003700">
    <property type="term" value="F:DNA-binding transcription factor activity"/>
    <property type="evidence" value="ECO:0007669"/>
    <property type="project" value="InterPro"/>
</dbReference>
<feature type="region of interest" description="Disordered" evidence="7">
    <location>
        <begin position="258"/>
        <end position="277"/>
    </location>
</feature>
<dbReference type="FunFam" id="2.20.25.80:FF:000006">
    <property type="entry name" value="WRKY transcription factor"/>
    <property type="match status" value="1"/>
</dbReference>
<keyword evidence="2" id="KW-0677">Repeat</keyword>
<keyword evidence="10" id="KW-1185">Reference proteome</keyword>
<evidence type="ECO:0000313" key="10">
    <source>
        <dbReference type="Proteomes" id="UP000306102"/>
    </source>
</evidence>
<dbReference type="SMR" id="A0A4S4EZB8"/>
<feature type="compositionally biased region" description="Polar residues" evidence="7">
    <location>
        <begin position="419"/>
        <end position="440"/>
    </location>
</feature>
<dbReference type="GO" id="GO:0043565">
    <property type="term" value="F:sequence-specific DNA binding"/>
    <property type="evidence" value="ECO:0007669"/>
    <property type="project" value="InterPro"/>
</dbReference>